<accession>A0A557QX95</accession>
<name>A0A557QX95_9RHOO</name>
<dbReference type="EMBL" id="VMNK01000006">
    <property type="protein sequence ID" value="TVO57535.1"/>
    <property type="molecule type" value="Genomic_DNA"/>
</dbReference>
<organism evidence="1 2">
    <name type="scientific">Denitromonas halophila</name>
    <dbReference type="NCBI Taxonomy" id="1629404"/>
    <lineage>
        <taxon>Bacteria</taxon>
        <taxon>Pseudomonadati</taxon>
        <taxon>Pseudomonadota</taxon>
        <taxon>Betaproteobacteria</taxon>
        <taxon>Rhodocyclales</taxon>
        <taxon>Zoogloeaceae</taxon>
        <taxon>Denitromonas</taxon>
    </lineage>
</organism>
<protein>
    <recommendedName>
        <fullName evidence="3">DUF2190 family protein</fullName>
    </recommendedName>
</protein>
<sequence length="138" mass="14065">MTALTKARNTRMRSGEVSGHPVKAAIVCHQGGLAVLDGGYAGPGRAATTLVAIGRFEETVDNSAGAAGDKQVRVSEGTFHFANSSAGDLIAQADAGADCYIVDDQTVAKTNGSSTRSRAGKIEAVDADGVWVRMGLGV</sequence>
<reference evidence="1 2" key="1">
    <citation type="submission" date="2019-07" db="EMBL/GenBank/DDBJ databases">
        <title>The pathways for chlorine oxyanion respiration interact through the shared metabolite chlorate.</title>
        <authorList>
            <person name="Barnum T.P."/>
            <person name="Cheng Y."/>
            <person name="Hill K.A."/>
            <person name="Lucas L.N."/>
            <person name="Carlson H.K."/>
            <person name="Coates J.D."/>
        </authorList>
    </citation>
    <scope>NUCLEOTIDE SEQUENCE [LARGE SCALE GENOMIC DNA]</scope>
    <source>
        <strain evidence="1 2">SFB-3</strain>
    </source>
</reference>
<dbReference type="AlphaFoldDB" id="A0A557QX95"/>
<dbReference type="OrthoDB" id="5465205at2"/>
<dbReference type="RefSeq" id="WP_144309008.1">
    <property type="nucleotide sequence ID" value="NZ_VMNK01000006.1"/>
</dbReference>
<evidence type="ECO:0000313" key="1">
    <source>
        <dbReference type="EMBL" id="TVO57535.1"/>
    </source>
</evidence>
<proteinExistence type="predicted"/>
<gene>
    <name evidence="1" type="ORF">FHP91_07615</name>
</gene>
<evidence type="ECO:0008006" key="3">
    <source>
        <dbReference type="Google" id="ProtNLM"/>
    </source>
</evidence>
<comment type="caution">
    <text evidence="1">The sequence shown here is derived from an EMBL/GenBank/DDBJ whole genome shotgun (WGS) entry which is preliminary data.</text>
</comment>
<evidence type="ECO:0000313" key="2">
    <source>
        <dbReference type="Proteomes" id="UP000319502"/>
    </source>
</evidence>
<dbReference type="Proteomes" id="UP000319502">
    <property type="component" value="Unassembled WGS sequence"/>
</dbReference>
<keyword evidence="2" id="KW-1185">Reference proteome</keyword>